<evidence type="ECO:0000259" key="12">
    <source>
        <dbReference type="Pfam" id="PF00171"/>
    </source>
</evidence>
<comment type="similarity">
    <text evidence="2 8">Belongs to the aldehyde dehydrogenase family.</text>
</comment>
<dbReference type="Gene3D" id="3.40.605.10">
    <property type="entry name" value="Aldehyde Dehydrogenase, Chain A, domain 1"/>
    <property type="match status" value="1"/>
</dbReference>
<dbReference type="InterPro" id="IPR016162">
    <property type="entry name" value="Ald_DH_N"/>
</dbReference>
<evidence type="ECO:0000256" key="2">
    <source>
        <dbReference type="ARBA" id="ARBA00009986"/>
    </source>
</evidence>
<comment type="caution">
    <text evidence="13">The sequence shown here is derived from an EMBL/GenBank/DDBJ whole genome shotgun (WGS) entry which is preliminary data.</text>
</comment>
<dbReference type="GO" id="GO:0003842">
    <property type="term" value="F:L-glutamate gamma-semialdehyde dehydrogenase activity"/>
    <property type="evidence" value="ECO:0007669"/>
    <property type="project" value="UniProtKB-UniRule"/>
</dbReference>
<evidence type="ECO:0000256" key="10">
    <source>
        <dbReference type="RuleBase" id="RU366030"/>
    </source>
</evidence>
<dbReference type="GO" id="GO:0005759">
    <property type="term" value="C:mitochondrial matrix"/>
    <property type="evidence" value="ECO:0007669"/>
    <property type="project" value="TreeGrafter"/>
</dbReference>
<dbReference type="OrthoDB" id="5322683at2759"/>
<dbReference type="GO" id="GO:0010133">
    <property type="term" value="P:L-proline catabolic process to L-glutamate"/>
    <property type="evidence" value="ECO:0007669"/>
    <property type="project" value="UniProtKB-UniRule"/>
</dbReference>
<dbReference type="InterPro" id="IPR005931">
    <property type="entry name" value="P5CDH/ALDH4A1"/>
</dbReference>
<comment type="catalytic activity">
    <reaction evidence="6 9">
        <text>L-glutamate 5-semialdehyde + NAD(+) + H2O = L-glutamate + NADH + 2 H(+)</text>
        <dbReference type="Rhea" id="RHEA:30235"/>
        <dbReference type="ChEBI" id="CHEBI:15377"/>
        <dbReference type="ChEBI" id="CHEBI:15378"/>
        <dbReference type="ChEBI" id="CHEBI:29985"/>
        <dbReference type="ChEBI" id="CHEBI:57540"/>
        <dbReference type="ChEBI" id="CHEBI:57945"/>
        <dbReference type="ChEBI" id="CHEBI:58066"/>
        <dbReference type="EC" id="1.2.1.88"/>
    </reaction>
</comment>
<dbReference type="eggNOG" id="KOG2455">
    <property type="taxonomic scope" value="Eukaryota"/>
</dbReference>
<dbReference type="InterPro" id="IPR015590">
    <property type="entry name" value="Aldehyde_DH_dom"/>
</dbReference>
<sequence>MKSAVFTRAGAQSLRSAAKPSQRMSMGTLATFKTPKVANEPNHHYAKGSAQRQGLTAAIESFQKKLPIEVPVVVGGREVKTSAVSHQLNPSDHASKVANYHTATPADVNRAIEAALAAKPAWEALPFSDRAAVFLKAADLIANKYRYEIMASTVLGQGKNAWQAEIDAAAELADFFRFNVHYAQELLTQQPEHNSPGLWNRLEYRPLEGFVYAVSPFNFTAIAGNLPGAPALMGNVVVWKPSDFAIASNWLVYQILLEAGLPKDVIQFVPGNPEEITKTVLAHKEFTALHYTGSTAVFRKLYGAIGQGVAEGRYRSYPRIVGETGGKNFHLIHPSAEIDNAVKHTIRGAFEFQGQKCSATSRLYVPKSLWPEFKQKLAAEVGKISVGEPWNHANFCGPVIHAASFKKLSGAIDEAKADKELQLVAGGKYDSSKGYYVHPTIFETTNPAHKFLSTEFFGPILTAYVYDDASPDAFGKACELVDSTSEYGLTGAVFATDREAIRFAEDKLRNAAGNFYINCKSTGAVVGQQAFGGARASGTDDKAGSSNLLTRFVNIRALKEEFNATTQVPYPSNEV</sequence>
<dbReference type="EC" id="1.2.1.88" evidence="9"/>
<evidence type="ECO:0000256" key="7">
    <source>
        <dbReference type="PROSITE-ProRule" id="PRU10007"/>
    </source>
</evidence>
<dbReference type="CDD" id="cd07123">
    <property type="entry name" value="ALDH_F4-17_P5CDH"/>
    <property type="match status" value="1"/>
</dbReference>
<dbReference type="FunFam" id="3.40.605.10:FF:000006">
    <property type="entry name" value="1-pyrroline-5-carboxylate dehydrogenase"/>
    <property type="match status" value="1"/>
</dbReference>
<feature type="active site" evidence="7">
    <location>
        <position position="323"/>
    </location>
</feature>
<keyword evidence="4 9" id="KW-0520">NAD</keyword>
<proteinExistence type="inferred from homology"/>
<protein>
    <recommendedName>
        <fullName evidence="9 10">Multifunctional fusion protein</fullName>
    </recommendedName>
    <domain>
        <recommendedName>
            <fullName evidence="10">Delta-1-pyrroline-5-carboxylate dehydrogenase</fullName>
            <shortName evidence="10">P5C dehydrogenase</shortName>
        </recommendedName>
        <alternativeName>
            <fullName evidence="9">L-glutamate gamma-semialdehyde dehydrogenase</fullName>
        </alternativeName>
    </domain>
    <domain>
        <recommendedName>
            <fullName evidence="9">L-glutamate gamma-semialdehyde dehydrogenase</fullName>
            <ecNumber evidence="9">1.2.1.88</ecNumber>
        </recommendedName>
    </domain>
</protein>
<evidence type="ECO:0000256" key="8">
    <source>
        <dbReference type="RuleBase" id="RU003345"/>
    </source>
</evidence>
<evidence type="ECO:0000256" key="11">
    <source>
        <dbReference type="SAM" id="MobiDB-lite"/>
    </source>
</evidence>
<name>A0A0A1UYD7_9HYPO</name>
<dbReference type="InterPro" id="IPR016160">
    <property type="entry name" value="Ald_DH_CS_CYS"/>
</dbReference>
<feature type="domain" description="Aldehyde dehydrogenase" evidence="12">
    <location>
        <begin position="86"/>
        <end position="556"/>
    </location>
</feature>
<evidence type="ECO:0000256" key="3">
    <source>
        <dbReference type="ARBA" id="ARBA00023002"/>
    </source>
</evidence>
<dbReference type="InterPro" id="IPR050485">
    <property type="entry name" value="Proline_metab_enzyme"/>
</dbReference>
<dbReference type="SUPFAM" id="SSF53720">
    <property type="entry name" value="ALDH-like"/>
    <property type="match status" value="1"/>
</dbReference>
<dbReference type="InterPro" id="IPR016161">
    <property type="entry name" value="Ald_DH/histidinol_DH"/>
</dbReference>
<dbReference type="HOGENOM" id="CLU_005391_4_1_1"/>
<evidence type="ECO:0000256" key="5">
    <source>
        <dbReference type="ARBA" id="ARBA00023062"/>
    </source>
</evidence>
<accession>A0A0A1UYD7</accession>
<dbReference type="NCBIfam" id="TIGR01236">
    <property type="entry name" value="D1pyr5carbox1"/>
    <property type="match status" value="1"/>
</dbReference>
<gene>
    <name evidence="13" type="ORF">X797_003717</name>
</gene>
<dbReference type="PANTHER" id="PTHR42862">
    <property type="entry name" value="DELTA-1-PYRROLINE-5-CARBOXYLATE DEHYDROGENASE 1, ISOFORM A-RELATED"/>
    <property type="match status" value="1"/>
</dbReference>
<dbReference type="AlphaFoldDB" id="A0A0A1UYD7"/>
<dbReference type="Proteomes" id="UP000030151">
    <property type="component" value="Unassembled WGS sequence"/>
</dbReference>
<dbReference type="Gene3D" id="3.40.309.10">
    <property type="entry name" value="Aldehyde Dehydrogenase, Chain A, domain 2"/>
    <property type="match status" value="1"/>
</dbReference>
<organism evidence="13 14">
    <name type="scientific">Metarhizium robertsii</name>
    <dbReference type="NCBI Taxonomy" id="568076"/>
    <lineage>
        <taxon>Eukaryota</taxon>
        <taxon>Fungi</taxon>
        <taxon>Dikarya</taxon>
        <taxon>Ascomycota</taxon>
        <taxon>Pezizomycotina</taxon>
        <taxon>Sordariomycetes</taxon>
        <taxon>Hypocreomycetidae</taxon>
        <taxon>Hypocreales</taxon>
        <taxon>Clavicipitaceae</taxon>
        <taxon>Metarhizium</taxon>
    </lineage>
</organism>
<dbReference type="PROSITE" id="PS00687">
    <property type="entry name" value="ALDEHYDE_DEHYDR_GLU"/>
    <property type="match status" value="1"/>
</dbReference>
<dbReference type="InterPro" id="IPR029510">
    <property type="entry name" value="Ald_DH_CS_GLU"/>
</dbReference>
<evidence type="ECO:0000313" key="14">
    <source>
        <dbReference type="Proteomes" id="UP000030151"/>
    </source>
</evidence>
<evidence type="ECO:0000256" key="9">
    <source>
        <dbReference type="RuleBase" id="RU366016"/>
    </source>
</evidence>
<dbReference type="InterPro" id="IPR016163">
    <property type="entry name" value="Ald_DH_C"/>
</dbReference>
<dbReference type="FunFam" id="3.40.309.10:FF:000005">
    <property type="entry name" value="1-pyrroline-5-carboxylate dehydrogenase 1"/>
    <property type="match status" value="1"/>
</dbReference>
<dbReference type="PANTHER" id="PTHR42862:SF1">
    <property type="entry name" value="DELTA-1-PYRROLINE-5-CARBOXYLATE DEHYDROGENASE 2, ISOFORM A-RELATED"/>
    <property type="match status" value="1"/>
</dbReference>
<keyword evidence="3 8" id="KW-0560">Oxidoreductase</keyword>
<feature type="region of interest" description="Disordered" evidence="11">
    <location>
        <begin position="1"/>
        <end position="22"/>
    </location>
</feature>
<comment type="pathway">
    <text evidence="1 9">Amino-acid degradation; L-proline degradation into L-glutamate; L-glutamate from L-proline: step 2/2.</text>
</comment>
<evidence type="ECO:0000256" key="1">
    <source>
        <dbReference type="ARBA" id="ARBA00004786"/>
    </source>
</evidence>
<dbReference type="PROSITE" id="PS00070">
    <property type="entry name" value="ALDEHYDE_DEHYDR_CYS"/>
    <property type="match status" value="1"/>
</dbReference>
<reference evidence="13 14" key="1">
    <citation type="submission" date="2014-02" db="EMBL/GenBank/DDBJ databases">
        <title>The genome sequence of the entomopathogenic fungus Metarhizium robertsii ARSEF 2575.</title>
        <authorList>
            <person name="Giuliano Garisto Donzelli B."/>
            <person name="Roe B.A."/>
            <person name="Macmil S.L."/>
            <person name="Krasnoff S.B."/>
            <person name="Gibson D.M."/>
        </authorList>
    </citation>
    <scope>NUCLEOTIDE SEQUENCE [LARGE SCALE GENOMIC DNA]</scope>
    <source>
        <strain evidence="13 14">ARSEF 2575</strain>
    </source>
</reference>
<dbReference type="Pfam" id="PF00171">
    <property type="entry name" value="Aldedh"/>
    <property type="match status" value="1"/>
</dbReference>
<evidence type="ECO:0000256" key="4">
    <source>
        <dbReference type="ARBA" id="ARBA00023027"/>
    </source>
</evidence>
<dbReference type="EMBL" id="JELW01000004">
    <property type="protein sequence ID" value="EXV02595.1"/>
    <property type="molecule type" value="Genomic_DNA"/>
</dbReference>
<evidence type="ECO:0000256" key="6">
    <source>
        <dbReference type="ARBA" id="ARBA00048142"/>
    </source>
</evidence>
<evidence type="ECO:0000313" key="13">
    <source>
        <dbReference type="EMBL" id="EXV02595.1"/>
    </source>
</evidence>
<dbReference type="UniPathway" id="UPA00261">
    <property type="reaction ID" value="UER00374"/>
</dbReference>
<keyword evidence="5 9" id="KW-0642">Proline metabolism</keyword>